<dbReference type="InterPro" id="IPR018490">
    <property type="entry name" value="cNMP-bd_dom_sf"/>
</dbReference>
<dbReference type="Gene3D" id="2.60.120.10">
    <property type="entry name" value="Jelly Rolls"/>
    <property type="match status" value="1"/>
</dbReference>
<dbReference type="InterPro" id="IPR014710">
    <property type="entry name" value="RmlC-like_jellyroll"/>
</dbReference>
<organism evidence="5 6">
    <name type="scientific">Candidatus Proximibacter danicus</name>
    <dbReference type="NCBI Taxonomy" id="2954365"/>
    <lineage>
        <taxon>Bacteria</taxon>
        <taxon>Pseudomonadati</taxon>
        <taxon>Pseudomonadota</taxon>
        <taxon>Betaproteobacteria</taxon>
        <taxon>Candidatus Proximibacter</taxon>
    </lineage>
</organism>
<dbReference type="InterPro" id="IPR036388">
    <property type="entry name" value="WH-like_DNA-bd_sf"/>
</dbReference>
<dbReference type="AlphaFoldDB" id="A0A9D7JZ31"/>
<gene>
    <name evidence="5" type="ORF">IPL58_04280</name>
</gene>
<dbReference type="InterPro" id="IPR000595">
    <property type="entry name" value="cNMP-bd_dom"/>
</dbReference>
<feature type="domain" description="Cyclic nucleotide-binding" evidence="4">
    <location>
        <begin position="13"/>
        <end position="133"/>
    </location>
</feature>
<keyword evidence="1" id="KW-0805">Transcription regulation</keyword>
<dbReference type="SUPFAM" id="SSF51206">
    <property type="entry name" value="cAMP-binding domain-like"/>
    <property type="match status" value="1"/>
</dbReference>
<dbReference type="Proteomes" id="UP000886689">
    <property type="component" value="Unassembled WGS sequence"/>
</dbReference>
<dbReference type="Pfam" id="PF13545">
    <property type="entry name" value="HTH_Crp_2"/>
    <property type="match status" value="1"/>
</dbReference>
<dbReference type="InterPro" id="IPR036390">
    <property type="entry name" value="WH_DNA-bd_sf"/>
</dbReference>
<evidence type="ECO:0000259" key="4">
    <source>
        <dbReference type="PROSITE" id="PS50042"/>
    </source>
</evidence>
<name>A0A9D7JZ31_9PROT</name>
<keyword evidence="3" id="KW-0804">Transcription</keyword>
<dbReference type="Gene3D" id="1.10.10.10">
    <property type="entry name" value="Winged helix-like DNA-binding domain superfamily/Winged helix DNA-binding domain"/>
    <property type="match status" value="1"/>
</dbReference>
<dbReference type="CDD" id="cd00038">
    <property type="entry name" value="CAP_ED"/>
    <property type="match status" value="1"/>
</dbReference>
<accession>A0A9D7JZ31</accession>
<dbReference type="InterPro" id="IPR012318">
    <property type="entry name" value="HTH_CRP"/>
</dbReference>
<sequence length="224" mass="25312">MPALADALRDSAWGRELTPEEFDRALAGTVERRIETGAFVCMKGEPVDQWMGVIEGLVKMASCWVTGKTTTFTGLTTGGWFGEGSLLKKETRKYDVMALRESRIAYMNRTTFLWLMDHSIPFNRFLITQLNERLGQFIGMMEHERLLDTDARLARNLAAMFNPLLYPGAGRELQISQEEIGFLAGLSRQRVNQSPKALQEADLLRLEYGKLVILDLDGLRNYGS</sequence>
<evidence type="ECO:0000313" key="6">
    <source>
        <dbReference type="Proteomes" id="UP000886689"/>
    </source>
</evidence>
<dbReference type="PROSITE" id="PS50042">
    <property type="entry name" value="CNMP_BINDING_3"/>
    <property type="match status" value="1"/>
</dbReference>
<proteinExistence type="predicted"/>
<reference evidence="5" key="1">
    <citation type="submission" date="2020-10" db="EMBL/GenBank/DDBJ databases">
        <title>Connecting structure to function with the recovery of over 1000 high-quality activated sludge metagenome-assembled genomes encoding full-length rRNA genes using long-read sequencing.</title>
        <authorList>
            <person name="Singleton C.M."/>
            <person name="Petriglieri F."/>
            <person name="Kristensen J.M."/>
            <person name="Kirkegaard R.H."/>
            <person name="Michaelsen T.Y."/>
            <person name="Andersen M.H."/>
            <person name="Karst S.M."/>
            <person name="Dueholm M.S."/>
            <person name="Nielsen P.H."/>
            <person name="Albertsen M."/>
        </authorList>
    </citation>
    <scope>NUCLEOTIDE SEQUENCE</scope>
    <source>
        <strain evidence="5">Hirt_18-Q3-R61-65_BATAC.395</strain>
    </source>
</reference>
<evidence type="ECO:0000256" key="1">
    <source>
        <dbReference type="ARBA" id="ARBA00023015"/>
    </source>
</evidence>
<protein>
    <submittedName>
        <fullName evidence="5">Crp/Fnr family transcriptional regulator</fullName>
    </submittedName>
</protein>
<keyword evidence="2" id="KW-0238">DNA-binding</keyword>
<dbReference type="GO" id="GO:0006355">
    <property type="term" value="P:regulation of DNA-templated transcription"/>
    <property type="evidence" value="ECO:0007669"/>
    <property type="project" value="InterPro"/>
</dbReference>
<dbReference type="Pfam" id="PF00027">
    <property type="entry name" value="cNMP_binding"/>
    <property type="match status" value="1"/>
</dbReference>
<evidence type="ECO:0000313" key="5">
    <source>
        <dbReference type="EMBL" id="MBK8523399.1"/>
    </source>
</evidence>
<evidence type="ECO:0000256" key="3">
    <source>
        <dbReference type="ARBA" id="ARBA00023163"/>
    </source>
</evidence>
<dbReference type="GO" id="GO:0003677">
    <property type="term" value="F:DNA binding"/>
    <property type="evidence" value="ECO:0007669"/>
    <property type="project" value="UniProtKB-KW"/>
</dbReference>
<dbReference type="EMBL" id="JADJUC010000003">
    <property type="protein sequence ID" value="MBK8523399.1"/>
    <property type="molecule type" value="Genomic_DNA"/>
</dbReference>
<comment type="caution">
    <text evidence="5">The sequence shown here is derived from an EMBL/GenBank/DDBJ whole genome shotgun (WGS) entry which is preliminary data.</text>
</comment>
<dbReference type="SUPFAM" id="SSF46785">
    <property type="entry name" value="Winged helix' DNA-binding domain"/>
    <property type="match status" value="1"/>
</dbReference>
<evidence type="ECO:0000256" key="2">
    <source>
        <dbReference type="ARBA" id="ARBA00023125"/>
    </source>
</evidence>